<dbReference type="GO" id="GO:0016020">
    <property type="term" value="C:membrane"/>
    <property type="evidence" value="ECO:0007669"/>
    <property type="project" value="UniProtKB-SubCell"/>
</dbReference>
<evidence type="ECO:0000256" key="3">
    <source>
        <dbReference type="ARBA" id="ARBA00022692"/>
    </source>
</evidence>
<comment type="similarity">
    <text evidence="2">Belongs to the PC-esterase family. TBL subfamily.</text>
</comment>
<evidence type="ECO:0000256" key="4">
    <source>
        <dbReference type="ARBA" id="ARBA00022968"/>
    </source>
</evidence>
<reference evidence="10" key="2">
    <citation type="journal article" date="2024" name="Plant">
        <title>Genomic evolution and insights into agronomic trait innovations of Sesamum species.</title>
        <authorList>
            <person name="Miao H."/>
            <person name="Wang L."/>
            <person name="Qu L."/>
            <person name="Liu H."/>
            <person name="Sun Y."/>
            <person name="Le M."/>
            <person name="Wang Q."/>
            <person name="Wei S."/>
            <person name="Zheng Y."/>
            <person name="Lin W."/>
            <person name="Duan Y."/>
            <person name="Cao H."/>
            <person name="Xiong S."/>
            <person name="Wang X."/>
            <person name="Wei L."/>
            <person name="Li C."/>
            <person name="Ma Q."/>
            <person name="Ju M."/>
            <person name="Zhao R."/>
            <person name="Li G."/>
            <person name="Mu C."/>
            <person name="Tian Q."/>
            <person name="Mei H."/>
            <person name="Zhang T."/>
            <person name="Gao T."/>
            <person name="Zhang H."/>
        </authorList>
    </citation>
    <scope>NUCLEOTIDE SEQUENCE</scope>
    <source>
        <strain evidence="10">KEN8</strain>
    </source>
</reference>
<evidence type="ECO:0000256" key="7">
    <source>
        <dbReference type="SAM" id="SignalP"/>
    </source>
</evidence>
<feature type="chain" id="PRO_5043901405" evidence="7">
    <location>
        <begin position="24"/>
        <end position="362"/>
    </location>
</feature>
<evidence type="ECO:0000256" key="2">
    <source>
        <dbReference type="ARBA" id="ARBA00007727"/>
    </source>
</evidence>
<gene>
    <name evidence="10" type="ORF">Scaly_2321600</name>
</gene>
<evidence type="ECO:0000256" key="6">
    <source>
        <dbReference type="ARBA" id="ARBA00023136"/>
    </source>
</evidence>
<dbReference type="InterPro" id="IPR025846">
    <property type="entry name" value="TBL_N"/>
</dbReference>
<reference evidence="10" key="1">
    <citation type="submission" date="2020-06" db="EMBL/GenBank/DDBJ databases">
        <authorList>
            <person name="Li T."/>
            <person name="Hu X."/>
            <person name="Zhang T."/>
            <person name="Song X."/>
            <person name="Zhang H."/>
            <person name="Dai N."/>
            <person name="Sheng W."/>
            <person name="Hou X."/>
            <person name="Wei L."/>
        </authorList>
    </citation>
    <scope>NUCLEOTIDE SEQUENCE</scope>
    <source>
        <strain evidence="10">KEN8</strain>
        <tissue evidence="10">Leaf</tissue>
    </source>
</reference>
<comment type="caution">
    <text evidence="10">The sequence shown here is derived from an EMBL/GenBank/DDBJ whole genome shotgun (WGS) entry which is preliminary data.</text>
</comment>
<feature type="domain" description="Trichome birefringence-like C-terminal" evidence="8">
    <location>
        <begin position="89"/>
        <end position="351"/>
    </location>
</feature>
<dbReference type="PANTHER" id="PTHR32285:SF42">
    <property type="entry name" value="PROTEIN TRICHOME BIREFRINGENCE-LIKE 37"/>
    <property type="match status" value="1"/>
</dbReference>
<evidence type="ECO:0000256" key="5">
    <source>
        <dbReference type="ARBA" id="ARBA00022989"/>
    </source>
</evidence>
<dbReference type="Pfam" id="PF13839">
    <property type="entry name" value="PC-Esterase"/>
    <property type="match status" value="1"/>
</dbReference>
<dbReference type="PANTHER" id="PTHR32285">
    <property type="entry name" value="PROTEIN TRICHOME BIREFRINGENCE-LIKE 9-RELATED"/>
    <property type="match status" value="1"/>
</dbReference>
<dbReference type="GO" id="GO:0005794">
    <property type="term" value="C:Golgi apparatus"/>
    <property type="evidence" value="ECO:0007669"/>
    <property type="project" value="TreeGrafter"/>
</dbReference>
<feature type="domain" description="Trichome birefringence-like N-terminal" evidence="9">
    <location>
        <begin position="35"/>
        <end position="88"/>
    </location>
</feature>
<dbReference type="InterPro" id="IPR029962">
    <property type="entry name" value="TBL"/>
</dbReference>
<sequence>MGFKYQALLKIFLVFLVCATANAELFDNVSVVAGGCNLFRGRWLYDSSSNPLYESSSCPFINSEFDCLKYGRPDKLYLKYTWKPDSCSLPRFDGAGFLRRWKGKKIMFVGDSLSLNQWNSLVCMLHAAAPKANTSFVRGNLISYITFQDYGVTVFLYTTHYLVDVVQEARGRVLKLDSIRQGNAWKGMDMLIFNTWHWWAHTGKAQDWDFVQYGSSIVKDMNRLEAFSKGLTTWGRWVDQNVDPSKTKVFFQGISPTHYKGQEWGSRSTCLGEQQPNKGSTYPTRRPAAAVIVSKVLSTLRKPVYLLDVTTLSQLRKDGHPSEYVRDHSSLDCSHWCLPGLPDTWNQLLCSTCSKMRRNCRR</sequence>
<accession>A0AAW2MBL1</accession>
<keyword evidence="7" id="KW-0732">Signal</keyword>
<evidence type="ECO:0000259" key="8">
    <source>
        <dbReference type="Pfam" id="PF13839"/>
    </source>
</evidence>
<proteinExistence type="inferred from homology"/>
<dbReference type="Pfam" id="PF14416">
    <property type="entry name" value="PMR5N"/>
    <property type="match status" value="1"/>
</dbReference>
<evidence type="ECO:0000259" key="9">
    <source>
        <dbReference type="Pfam" id="PF14416"/>
    </source>
</evidence>
<keyword evidence="3" id="KW-0812">Transmembrane</keyword>
<dbReference type="InterPro" id="IPR026057">
    <property type="entry name" value="TBL_C"/>
</dbReference>
<protein>
    <submittedName>
        <fullName evidence="10">Protein trichome birefringence-like 38</fullName>
    </submittedName>
</protein>
<keyword evidence="5" id="KW-1133">Transmembrane helix</keyword>
<keyword evidence="6" id="KW-0472">Membrane</keyword>
<comment type="subcellular location">
    <subcellularLocation>
        <location evidence="1">Membrane</location>
        <topology evidence="1">Single-pass membrane protein</topology>
    </subcellularLocation>
</comment>
<evidence type="ECO:0000313" key="10">
    <source>
        <dbReference type="EMBL" id="KAL0328890.1"/>
    </source>
</evidence>
<organism evidence="10">
    <name type="scientific">Sesamum calycinum</name>
    <dbReference type="NCBI Taxonomy" id="2727403"/>
    <lineage>
        <taxon>Eukaryota</taxon>
        <taxon>Viridiplantae</taxon>
        <taxon>Streptophyta</taxon>
        <taxon>Embryophyta</taxon>
        <taxon>Tracheophyta</taxon>
        <taxon>Spermatophyta</taxon>
        <taxon>Magnoliopsida</taxon>
        <taxon>eudicotyledons</taxon>
        <taxon>Gunneridae</taxon>
        <taxon>Pentapetalae</taxon>
        <taxon>asterids</taxon>
        <taxon>lamiids</taxon>
        <taxon>Lamiales</taxon>
        <taxon>Pedaliaceae</taxon>
        <taxon>Sesamum</taxon>
    </lineage>
</organism>
<keyword evidence="4" id="KW-0735">Signal-anchor</keyword>
<evidence type="ECO:0000256" key="1">
    <source>
        <dbReference type="ARBA" id="ARBA00004167"/>
    </source>
</evidence>
<name>A0AAW2MBL1_9LAMI</name>
<dbReference type="AlphaFoldDB" id="A0AAW2MBL1"/>
<feature type="signal peptide" evidence="7">
    <location>
        <begin position="1"/>
        <end position="23"/>
    </location>
</feature>
<dbReference type="GO" id="GO:0016413">
    <property type="term" value="F:O-acetyltransferase activity"/>
    <property type="evidence" value="ECO:0007669"/>
    <property type="project" value="InterPro"/>
</dbReference>
<dbReference type="EMBL" id="JACGWM010000014">
    <property type="protein sequence ID" value="KAL0328890.1"/>
    <property type="molecule type" value="Genomic_DNA"/>
</dbReference>